<accession>K5WBV7</accession>
<evidence type="ECO:0000313" key="2">
    <source>
        <dbReference type="Proteomes" id="UP000008370"/>
    </source>
</evidence>
<evidence type="ECO:0000313" key="1">
    <source>
        <dbReference type="EMBL" id="EKM56464.1"/>
    </source>
</evidence>
<dbReference type="AlphaFoldDB" id="K5WBV7"/>
<reference evidence="1 2" key="1">
    <citation type="journal article" date="2012" name="BMC Genomics">
        <title>Comparative genomics of the white-rot fungi, Phanerochaete carnosa and P. chrysosporium, to elucidate the genetic basis of the distinct wood types they colonize.</title>
        <authorList>
            <person name="Suzuki H."/>
            <person name="MacDonald J."/>
            <person name="Syed K."/>
            <person name="Salamov A."/>
            <person name="Hori C."/>
            <person name="Aerts A."/>
            <person name="Henrissat B."/>
            <person name="Wiebenga A."/>
            <person name="vanKuyk P.A."/>
            <person name="Barry K."/>
            <person name="Lindquist E."/>
            <person name="LaButti K."/>
            <person name="Lapidus A."/>
            <person name="Lucas S."/>
            <person name="Coutinho P."/>
            <person name="Gong Y."/>
            <person name="Samejima M."/>
            <person name="Mahadevan R."/>
            <person name="Abou-Zaid M."/>
            <person name="de Vries R.P."/>
            <person name="Igarashi K."/>
            <person name="Yadav J.S."/>
            <person name="Grigoriev I.V."/>
            <person name="Master E.R."/>
        </authorList>
    </citation>
    <scope>NUCLEOTIDE SEQUENCE [LARGE SCALE GENOMIC DNA]</scope>
    <source>
        <strain evidence="1 2">HHB-10118-sp</strain>
    </source>
</reference>
<dbReference type="EMBL" id="JH930471">
    <property type="protein sequence ID" value="EKM56464.1"/>
    <property type="molecule type" value="Genomic_DNA"/>
</dbReference>
<feature type="non-terminal residue" evidence="1">
    <location>
        <position position="1"/>
    </location>
</feature>
<proteinExistence type="predicted"/>
<dbReference type="RefSeq" id="XP_007394311.1">
    <property type="nucleotide sequence ID" value="XM_007394249.1"/>
</dbReference>
<protein>
    <submittedName>
        <fullName evidence="1">Uncharacterized protein</fullName>
    </submittedName>
</protein>
<gene>
    <name evidence="1" type="ORF">PHACADRAFT_91700</name>
</gene>
<dbReference type="Proteomes" id="UP000008370">
    <property type="component" value="Unassembled WGS sequence"/>
</dbReference>
<dbReference type="InParanoid" id="K5WBV7"/>
<organism evidence="1 2">
    <name type="scientific">Phanerochaete carnosa (strain HHB-10118-sp)</name>
    <name type="common">White-rot fungus</name>
    <name type="synonym">Peniophora carnosa</name>
    <dbReference type="NCBI Taxonomy" id="650164"/>
    <lineage>
        <taxon>Eukaryota</taxon>
        <taxon>Fungi</taxon>
        <taxon>Dikarya</taxon>
        <taxon>Basidiomycota</taxon>
        <taxon>Agaricomycotina</taxon>
        <taxon>Agaricomycetes</taxon>
        <taxon>Polyporales</taxon>
        <taxon>Phanerochaetaceae</taxon>
        <taxon>Phanerochaete</taxon>
    </lineage>
</organism>
<keyword evidence="2" id="KW-1185">Reference proteome</keyword>
<name>K5WBV7_PHACS</name>
<dbReference type="HOGENOM" id="CLU_1079912_0_0_1"/>
<dbReference type="GeneID" id="18920747"/>
<dbReference type="OrthoDB" id="2788847at2759"/>
<dbReference type="KEGG" id="pco:PHACADRAFT_91700"/>
<sequence length="258" mass="29644">MVKRGSENGQKFIKACRGRLAAMPVNIDDYASEEDIERWGNWIQYAFDMAWSANVEKVKPSHHAKSWWNAECNKRAKELRNICASVKSIKKDIRRYIMIHRLGISENDDEILTSIENKNDLASIHLIEEAQKIKNASNRLRAAAKRAKRDFFEGVLKHTHPSRIWNNVEWMKPQKQVTNVALTNSQGDIVTDSKGVGEIFQQQFTPTNGRPVDMTIADEMEQLEERAFPPMSRTEMQEALKGTSNFSAPGPDHVSWFW</sequence>